<evidence type="ECO:0000313" key="3">
    <source>
        <dbReference type="Proteomes" id="UP000176253"/>
    </source>
</evidence>
<accession>A0A1F5ZVF4</accession>
<dbReference type="Proteomes" id="UP000176253">
    <property type="component" value="Unassembled WGS sequence"/>
</dbReference>
<gene>
    <name evidence="2" type="ORF">A3D78_00500</name>
</gene>
<name>A0A1F5ZVF4_9BACT</name>
<evidence type="ECO:0000256" key="1">
    <source>
        <dbReference type="SAM" id="Phobius"/>
    </source>
</evidence>
<protein>
    <submittedName>
        <fullName evidence="2">Uncharacterized protein</fullName>
    </submittedName>
</protein>
<comment type="caution">
    <text evidence="2">The sequence shown here is derived from an EMBL/GenBank/DDBJ whole genome shotgun (WGS) entry which is preliminary data.</text>
</comment>
<feature type="transmembrane region" description="Helical" evidence="1">
    <location>
        <begin position="7"/>
        <end position="28"/>
    </location>
</feature>
<dbReference type="EMBL" id="MFJM01000060">
    <property type="protein sequence ID" value="OGG16112.1"/>
    <property type="molecule type" value="Genomic_DNA"/>
</dbReference>
<keyword evidence="1" id="KW-0472">Membrane</keyword>
<dbReference type="AlphaFoldDB" id="A0A1F5ZVF4"/>
<keyword evidence="1" id="KW-1133">Transmembrane helix</keyword>
<evidence type="ECO:0000313" key="2">
    <source>
        <dbReference type="EMBL" id="OGG16112.1"/>
    </source>
</evidence>
<keyword evidence="1" id="KW-0812">Transmembrane</keyword>
<sequence length="288" mass="32583">MKIKNKYAFVFFLTLSFVVIILTGAFFYKKNPQLFSLNKNNQISPSQVLTSPTLPIPTPTVFEFKINLVSLPDQITAGEVAAFTWMILGPKRTTKTTTVYYGDQATPGNLTKEILPLNTKYDQYLKEFISGEYTIPLTFVGNHVIDKPGTYYARAYASIDKDNYWSDEHIFTVKSAKHEIKIISYSEKVKLNQNSTFNWQISGPPTTISYTSIVGSKESKSGSLEETVDLTKTPYKELVKEFISGSYQIPLTFVGNAILPEYGTFYIRALAVINSKNIWSEEYKISVE</sequence>
<proteinExistence type="predicted"/>
<organism evidence="2 3">
    <name type="scientific">Candidatus Gottesmanbacteria bacterium RIFCSPHIGHO2_02_FULL_39_14</name>
    <dbReference type="NCBI Taxonomy" id="1798383"/>
    <lineage>
        <taxon>Bacteria</taxon>
        <taxon>Candidatus Gottesmaniibacteriota</taxon>
    </lineage>
</organism>
<reference evidence="2 3" key="1">
    <citation type="journal article" date="2016" name="Nat. Commun.">
        <title>Thousands of microbial genomes shed light on interconnected biogeochemical processes in an aquifer system.</title>
        <authorList>
            <person name="Anantharaman K."/>
            <person name="Brown C.T."/>
            <person name="Hug L.A."/>
            <person name="Sharon I."/>
            <person name="Castelle C.J."/>
            <person name="Probst A.J."/>
            <person name="Thomas B.C."/>
            <person name="Singh A."/>
            <person name="Wilkins M.J."/>
            <person name="Karaoz U."/>
            <person name="Brodie E.L."/>
            <person name="Williams K.H."/>
            <person name="Hubbard S.S."/>
            <person name="Banfield J.F."/>
        </authorList>
    </citation>
    <scope>NUCLEOTIDE SEQUENCE [LARGE SCALE GENOMIC DNA]</scope>
</reference>
<dbReference type="STRING" id="1798383.A3D78_00500"/>